<dbReference type="EMBL" id="BMXF01000004">
    <property type="protein sequence ID" value="GHB80270.1"/>
    <property type="molecule type" value="Genomic_DNA"/>
</dbReference>
<evidence type="ECO:0000313" key="2">
    <source>
        <dbReference type="EMBL" id="GHB80270.1"/>
    </source>
</evidence>
<feature type="compositionally biased region" description="Basic and acidic residues" evidence="1">
    <location>
        <begin position="45"/>
        <end position="60"/>
    </location>
</feature>
<organism evidence="2 3">
    <name type="scientific">Persicitalea jodogahamensis</name>
    <dbReference type="NCBI Taxonomy" id="402147"/>
    <lineage>
        <taxon>Bacteria</taxon>
        <taxon>Pseudomonadati</taxon>
        <taxon>Bacteroidota</taxon>
        <taxon>Cytophagia</taxon>
        <taxon>Cytophagales</taxon>
        <taxon>Spirosomataceae</taxon>
        <taxon>Persicitalea</taxon>
    </lineage>
</organism>
<proteinExistence type="predicted"/>
<feature type="region of interest" description="Disordered" evidence="1">
    <location>
        <begin position="45"/>
        <end position="66"/>
    </location>
</feature>
<dbReference type="Proteomes" id="UP000598271">
    <property type="component" value="Unassembled WGS sequence"/>
</dbReference>
<keyword evidence="3" id="KW-1185">Reference proteome</keyword>
<accession>A0A8J3GB95</accession>
<dbReference type="AlphaFoldDB" id="A0A8J3GB95"/>
<comment type="caution">
    <text evidence="2">The sequence shown here is derived from an EMBL/GenBank/DDBJ whole genome shotgun (WGS) entry which is preliminary data.</text>
</comment>
<reference evidence="2 3" key="1">
    <citation type="journal article" date="2014" name="Int. J. Syst. Evol. Microbiol.">
        <title>Complete genome sequence of Corynebacterium casei LMG S-19264T (=DSM 44701T), isolated from a smear-ripened cheese.</title>
        <authorList>
            <consortium name="US DOE Joint Genome Institute (JGI-PGF)"/>
            <person name="Walter F."/>
            <person name="Albersmeier A."/>
            <person name="Kalinowski J."/>
            <person name="Ruckert C."/>
        </authorList>
    </citation>
    <scope>NUCLEOTIDE SEQUENCE [LARGE SCALE GENOMIC DNA]</scope>
    <source>
        <strain evidence="2 3">KCTC 12866</strain>
    </source>
</reference>
<evidence type="ECO:0000256" key="1">
    <source>
        <dbReference type="SAM" id="MobiDB-lite"/>
    </source>
</evidence>
<protein>
    <submittedName>
        <fullName evidence="2">Uncharacterized protein</fullName>
    </submittedName>
</protein>
<name>A0A8J3GB95_9BACT</name>
<gene>
    <name evidence="2" type="ORF">GCM10007390_38130</name>
</gene>
<sequence length="66" mass="7333">MIKGMDFAIHIELANTAGDELGILRTKVKDEDSFGHGRFLETAKLGRSDKATKPQRDKVPEYLTGD</sequence>
<evidence type="ECO:0000313" key="3">
    <source>
        <dbReference type="Proteomes" id="UP000598271"/>
    </source>
</evidence>